<organism evidence="2 3">
    <name type="scientific">Perkinsus chesapeaki</name>
    <name type="common">Clam parasite</name>
    <name type="synonym">Perkinsus andrewsi</name>
    <dbReference type="NCBI Taxonomy" id="330153"/>
    <lineage>
        <taxon>Eukaryota</taxon>
        <taxon>Sar</taxon>
        <taxon>Alveolata</taxon>
        <taxon>Perkinsozoa</taxon>
        <taxon>Perkinsea</taxon>
        <taxon>Perkinsida</taxon>
        <taxon>Perkinsidae</taxon>
        <taxon>Perkinsus</taxon>
    </lineage>
</organism>
<dbReference type="SUPFAM" id="SSF46689">
    <property type="entry name" value="Homeodomain-like"/>
    <property type="match status" value="1"/>
</dbReference>
<dbReference type="InterPro" id="IPR009057">
    <property type="entry name" value="Homeodomain-like_sf"/>
</dbReference>
<proteinExistence type="predicted"/>
<dbReference type="CDD" id="cd00167">
    <property type="entry name" value="SANT"/>
    <property type="match status" value="1"/>
</dbReference>
<sequence length="283" mass="31432">MRFSKHGCAWKASLVRIASFMICKYAQLCSYARSAEGNQNVIVKNQPLLILSDTIVQSLQREPTTSNYNSFVDEVLSPVFISPDVKLEGIDSDGTWRLTWTPPAERLLSVALYTLGYHARSADEILQAHFKGLGHSSTFIQQKLRTELAGPGPASESLRKWQQDQVAPWSVQEDVALQLGVSKYGSYTTLSWHRVVTSTDMLDRRDPVSCCYRWFGVLLPKYSGKRQNALLSYKSYILGDAIIGQPRGPQGGVKRKLSEMECLQDGGALDSDSDSSTLQGTDT</sequence>
<comment type="caution">
    <text evidence="2">The sequence shown here is derived from an EMBL/GenBank/DDBJ whole genome shotgun (WGS) entry which is preliminary data.</text>
</comment>
<dbReference type="OrthoDB" id="10284443at2759"/>
<keyword evidence="3" id="KW-1185">Reference proteome</keyword>
<dbReference type="AlphaFoldDB" id="A0A7J6N2X1"/>
<dbReference type="Gene3D" id="1.10.10.60">
    <property type="entry name" value="Homeodomain-like"/>
    <property type="match status" value="1"/>
</dbReference>
<accession>A0A7J6N2X1</accession>
<dbReference type="Proteomes" id="UP000591131">
    <property type="component" value="Unassembled WGS sequence"/>
</dbReference>
<gene>
    <name evidence="2" type="ORF">FOL47_003257</name>
</gene>
<reference evidence="2 3" key="1">
    <citation type="submission" date="2020-04" db="EMBL/GenBank/DDBJ databases">
        <title>Perkinsus chesapeaki whole genome sequence.</title>
        <authorList>
            <person name="Bogema D.R."/>
        </authorList>
    </citation>
    <scope>NUCLEOTIDE SEQUENCE [LARGE SCALE GENOMIC DNA]</scope>
    <source>
        <strain evidence="2">ATCC PRA-425</strain>
    </source>
</reference>
<evidence type="ECO:0000313" key="3">
    <source>
        <dbReference type="Proteomes" id="UP000591131"/>
    </source>
</evidence>
<evidence type="ECO:0000313" key="2">
    <source>
        <dbReference type="EMBL" id="KAF4678195.1"/>
    </source>
</evidence>
<feature type="domain" description="Myb-like" evidence="1">
    <location>
        <begin position="168"/>
        <end position="218"/>
    </location>
</feature>
<dbReference type="InterPro" id="IPR001005">
    <property type="entry name" value="SANT/Myb"/>
</dbReference>
<dbReference type="EMBL" id="JAAPAO010000002">
    <property type="protein sequence ID" value="KAF4678195.1"/>
    <property type="molecule type" value="Genomic_DNA"/>
</dbReference>
<evidence type="ECO:0000259" key="1">
    <source>
        <dbReference type="PROSITE" id="PS50090"/>
    </source>
</evidence>
<name>A0A7J6N2X1_PERCH</name>
<protein>
    <recommendedName>
        <fullName evidence="1">Myb-like domain-containing protein</fullName>
    </recommendedName>
</protein>
<dbReference type="PROSITE" id="PS50090">
    <property type="entry name" value="MYB_LIKE"/>
    <property type="match status" value="1"/>
</dbReference>